<dbReference type="GO" id="GO:0032259">
    <property type="term" value="P:methylation"/>
    <property type="evidence" value="ECO:0007669"/>
    <property type="project" value="UniProtKB-KW"/>
</dbReference>
<dbReference type="Pfam" id="PF05050">
    <property type="entry name" value="Methyltransf_21"/>
    <property type="match status" value="1"/>
</dbReference>
<comment type="caution">
    <text evidence="3">The sequence shown here is derived from an EMBL/GenBank/DDBJ whole genome shotgun (WGS) entry which is preliminary data.</text>
</comment>
<evidence type="ECO:0000313" key="4">
    <source>
        <dbReference type="Proteomes" id="UP000437736"/>
    </source>
</evidence>
<reference evidence="3 4" key="1">
    <citation type="submission" date="2019-11" db="EMBL/GenBank/DDBJ databases">
        <title>Acidiferrimicrobium australis gen. nov., sp. nov., an acidophilic and obligately heterotrophic, member of the Actinobacteria that catalyses dissimilatory oxido- reduction of iron isolated from metal-rich acidic water in Chile.</title>
        <authorList>
            <person name="Gonzalez D."/>
            <person name="Huber K."/>
            <person name="Hedrich S."/>
            <person name="Rojas-Villalobos C."/>
            <person name="Quatrini R."/>
            <person name="Dinamarca M.A."/>
            <person name="Schwarz A."/>
            <person name="Canales C."/>
            <person name="Nancucheo I."/>
        </authorList>
    </citation>
    <scope>NUCLEOTIDE SEQUENCE [LARGE SCALE GENOMIC DNA]</scope>
    <source>
        <strain evidence="3 4">USS-CCA1</strain>
    </source>
</reference>
<keyword evidence="4" id="KW-1185">Reference proteome</keyword>
<dbReference type="PANTHER" id="PTHR34203">
    <property type="entry name" value="METHYLTRANSFERASE, FKBM FAMILY PROTEIN"/>
    <property type="match status" value="1"/>
</dbReference>
<keyword evidence="3" id="KW-0489">Methyltransferase</keyword>
<dbReference type="Gene3D" id="3.90.550.10">
    <property type="entry name" value="Spore Coat Polysaccharide Biosynthesis Protein SpsA, Chain A"/>
    <property type="match status" value="1"/>
</dbReference>
<gene>
    <name evidence="3" type="ORF">GHK86_08640</name>
</gene>
<dbReference type="PANTHER" id="PTHR34203:SF15">
    <property type="entry name" value="SLL1173 PROTEIN"/>
    <property type="match status" value="1"/>
</dbReference>
<evidence type="ECO:0000259" key="1">
    <source>
        <dbReference type="Pfam" id="PF00535"/>
    </source>
</evidence>
<accession>A0ABW9QU01</accession>
<protein>
    <submittedName>
        <fullName evidence="3">FkbM family methyltransferase</fullName>
    </submittedName>
</protein>
<keyword evidence="3" id="KW-0808">Transferase</keyword>
<evidence type="ECO:0000313" key="3">
    <source>
        <dbReference type="EMBL" id="MST32787.1"/>
    </source>
</evidence>
<dbReference type="InterPro" id="IPR001173">
    <property type="entry name" value="Glyco_trans_2-like"/>
</dbReference>
<dbReference type="Pfam" id="PF00535">
    <property type="entry name" value="Glycos_transf_2"/>
    <property type="match status" value="1"/>
</dbReference>
<feature type="domain" description="Glycosyltransferase 2-like" evidence="1">
    <location>
        <begin position="23"/>
        <end position="194"/>
    </location>
</feature>
<name>A0ABW9QU01_9ACTN</name>
<organism evidence="3 4">
    <name type="scientific">Acidiferrimicrobium australe</name>
    <dbReference type="NCBI Taxonomy" id="2664430"/>
    <lineage>
        <taxon>Bacteria</taxon>
        <taxon>Bacillati</taxon>
        <taxon>Actinomycetota</taxon>
        <taxon>Acidimicrobiia</taxon>
        <taxon>Acidimicrobiales</taxon>
        <taxon>Acidimicrobiaceae</taxon>
        <taxon>Acidiferrimicrobium</taxon>
    </lineage>
</organism>
<dbReference type="InterPro" id="IPR029044">
    <property type="entry name" value="Nucleotide-diphossugar_trans"/>
</dbReference>
<dbReference type="InterPro" id="IPR029063">
    <property type="entry name" value="SAM-dependent_MTases_sf"/>
</dbReference>
<feature type="domain" description="Methyltransferase FkbM" evidence="2">
    <location>
        <begin position="423"/>
        <end position="574"/>
    </location>
</feature>
<dbReference type="SUPFAM" id="SSF53335">
    <property type="entry name" value="S-adenosyl-L-methionine-dependent methyltransferases"/>
    <property type="match status" value="1"/>
</dbReference>
<dbReference type="GO" id="GO:0008168">
    <property type="term" value="F:methyltransferase activity"/>
    <property type="evidence" value="ECO:0007669"/>
    <property type="project" value="UniProtKB-KW"/>
</dbReference>
<sequence>MTPSSLVPPASPDAAPAVGCRLVVPAYNEAARIGRCLDAVASSPLPVGWRWTGWTVLDGASTDGTPDVVRQWAERRRDGPPVAVLVAATRGGKAVDLGHHHARLLVVGDPEEIVVVVDADAAVQPGTFAALLAPFVEHPSTAVVWGVDVPDDTSIGRWASSFQMELVGELARRAGGSTPRAYGRLFAYRVGALRDFAWGPSQLDDMQLARFVAERSVPVASAWSATVAATPAHGWRDFYLQTYRFYWARAEEAAEHDLRGAAPGRHRRALDAFVAVARRHPARAGAYLLARLGTAAYHRLRREQFSAAWAPAASTKLPAGAGREGRPAGNGSALREAVGGRLALARQCRAELRNWPTVLARVVGSYLGWHRGVFTVSCRAGVNVRAPNRVLALSPVIEVLAGDAYRLRGLRWEDPSRARHVIDVGAHVGSFTCALAHRLPGARFTCVEPSPATLTWLHANLAANDLSSRAEVVAAAVAETDGEVDLWGTDDVSCEASAIAGSGGHPTPVTAMSFDSLLPLAGGRPDIVKLDCEGGEYAAVLCSAETSWATVQDLFLEYHPVPGHTFEEIRSRLAVLGLTLVWDDPDPRTAELGLAYFTRRPAPSRNPDPQATP</sequence>
<dbReference type="SUPFAM" id="SSF53448">
    <property type="entry name" value="Nucleotide-diphospho-sugar transferases"/>
    <property type="match status" value="1"/>
</dbReference>
<dbReference type="EMBL" id="WJHE01000389">
    <property type="protein sequence ID" value="MST32787.1"/>
    <property type="molecule type" value="Genomic_DNA"/>
</dbReference>
<dbReference type="NCBIfam" id="TIGR01444">
    <property type="entry name" value="fkbM_fam"/>
    <property type="match status" value="1"/>
</dbReference>
<evidence type="ECO:0000259" key="2">
    <source>
        <dbReference type="Pfam" id="PF05050"/>
    </source>
</evidence>
<dbReference type="InterPro" id="IPR052514">
    <property type="entry name" value="SAM-dependent_MTase"/>
</dbReference>
<proteinExistence type="predicted"/>
<dbReference type="InterPro" id="IPR006342">
    <property type="entry name" value="FkbM_mtfrase"/>
</dbReference>
<dbReference type="Proteomes" id="UP000437736">
    <property type="component" value="Unassembled WGS sequence"/>
</dbReference>
<dbReference type="Gene3D" id="3.40.50.150">
    <property type="entry name" value="Vaccinia Virus protein VP39"/>
    <property type="match status" value="1"/>
</dbReference>